<proteinExistence type="predicted"/>
<accession>A0ABW3NHN5</accession>
<name>A0ABW3NHN5_9BACI</name>
<dbReference type="RefSeq" id="WP_379592265.1">
    <property type="nucleotide sequence ID" value="NZ_JBHTKK010000013.1"/>
</dbReference>
<organism evidence="1 2">
    <name type="scientific">Oceanobacillus locisalsi</name>
    <dbReference type="NCBI Taxonomy" id="546107"/>
    <lineage>
        <taxon>Bacteria</taxon>
        <taxon>Bacillati</taxon>
        <taxon>Bacillota</taxon>
        <taxon>Bacilli</taxon>
        <taxon>Bacillales</taxon>
        <taxon>Bacillaceae</taxon>
        <taxon>Oceanobacillus</taxon>
    </lineage>
</organism>
<reference evidence="2" key="1">
    <citation type="journal article" date="2019" name="Int. J. Syst. Evol. Microbiol.">
        <title>The Global Catalogue of Microorganisms (GCM) 10K type strain sequencing project: providing services to taxonomists for standard genome sequencing and annotation.</title>
        <authorList>
            <consortium name="The Broad Institute Genomics Platform"/>
            <consortium name="The Broad Institute Genome Sequencing Center for Infectious Disease"/>
            <person name="Wu L."/>
            <person name="Ma J."/>
        </authorList>
    </citation>
    <scope>NUCLEOTIDE SEQUENCE [LARGE SCALE GENOMIC DNA]</scope>
    <source>
        <strain evidence="2">CCUG 56608</strain>
    </source>
</reference>
<sequence>MKPPMRQEVWFEFPVLDTDGNPITDRYGKPKTEKRKSKARVQFKANIVKDAKGEERRTSVEVDLPTSFNPTVGAGYEYTDISGNTTTGALISKDEAINLAGTKVYYRTVYCDG</sequence>
<dbReference type="EMBL" id="JBHTKK010000013">
    <property type="protein sequence ID" value="MFD1066688.1"/>
    <property type="molecule type" value="Genomic_DNA"/>
</dbReference>
<gene>
    <name evidence="1" type="ORF">ACFQ19_11690</name>
</gene>
<protein>
    <submittedName>
        <fullName evidence="1">Uncharacterized protein</fullName>
    </submittedName>
</protein>
<evidence type="ECO:0000313" key="2">
    <source>
        <dbReference type="Proteomes" id="UP001597041"/>
    </source>
</evidence>
<evidence type="ECO:0000313" key="1">
    <source>
        <dbReference type="EMBL" id="MFD1066688.1"/>
    </source>
</evidence>
<comment type="caution">
    <text evidence="1">The sequence shown here is derived from an EMBL/GenBank/DDBJ whole genome shotgun (WGS) entry which is preliminary data.</text>
</comment>
<dbReference type="Proteomes" id="UP001597041">
    <property type="component" value="Unassembled WGS sequence"/>
</dbReference>
<keyword evidence="2" id="KW-1185">Reference proteome</keyword>